<dbReference type="PROSITE" id="PS51257">
    <property type="entry name" value="PROKAR_LIPOPROTEIN"/>
    <property type="match status" value="1"/>
</dbReference>
<keyword evidence="2" id="KW-1185">Reference proteome</keyword>
<evidence type="ECO:0000313" key="1">
    <source>
        <dbReference type="EMBL" id="SHI86290.1"/>
    </source>
</evidence>
<dbReference type="AlphaFoldDB" id="A0A1M6EM35"/>
<name>A0A1M6EM35_9FLAO</name>
<gene>
    <name evidence="1" type="ORF">SAMN04487908_10697</name>
</gene>
<accession>A0A1M6EM35</accession>
<reference evidence="2" key="1">
    <citation type="submission" date="2016-11" db="EMBL/GenBank/DDBJ databases">
        <authorList>
            <person name="Varghese N."/>
            <person name="Submissions S."/>
        </authorList>
    </citation>
    <scope>NUCLEOTIDE SEQUENCE [LARGE SCALE GENOMIC DNA]</scope>
    <source>
        <strain evidence="2">DSM 26349</strain>
    </source>
</reference>
<dbReference type="Proteomes" id="UP000184172">
    <property type="component" value="Unassembled WGS sequence"/>
</dbReference>
<dbReference type="RefSeq" id="WP_143036808.1">
    <property type="nucleotide sequence ID" value="NZ_FNNS01000001.1"/>
</dbReference>
<proteinExistence type="predicted"/>
<evidence type="ECO:0000313" key="2">
    <source>
        <dbReference type="Proteomes" id="UP000184172"/>
    </source>
</evidence>
<dbReference type="EMBL" id="FQYV01000006">
    <property type="protein sequence ID" value="SHI86290.1"/>
    <property type="molecule type" value="Genomic_DNA"/>
</dbReference>
<sequence>MKYLRILLSTLMIITLFSCNDKNVKTEVEAVAPEKNESGFELNESGENALTVENPKLDMSQEKAEMMYEDLNMTKDQIYSFKTQFKERVKDAEKLNSNPNEQIDKDQIRHDALKEILSKEQLDKYEVWIKVNN</sequence>
<protein>
    <submittedName>
        <fullName evidence="1">Uncharacterized protein</fullName>
    </submittedName>
</protein>
<organism evidence="1 2">
    <name type="scientific">Aequorivita viscosa</name>
    <dbReference type="NCBI Taxonomy" id="797419"/>
    <lineage>
        <taxon>Bacteria</taxon>
        <taxon>Pseudomonadati</taxon>
        <taxon>Bacteroidota</taxon>
        <taxon>Flavobacteriia</taxon>
        <taxon>Flavobacteriales</taxon>
        <taxon>Flavobacteriaceae</taxon>
        <taxon>Aequorivita</taxon>
    </lineage>
</organism>